<organism evidence="2 3">
    <name type="scientific">Pseudoalteromonas fuliginea</name>
    <dbReference type="NCBI Taxonomy" id="1872678"/>
    <lineage>
        <taxon>Bacteria</taxon>
        <taxon>Pseudomonadati</taxon>
        <taxon>Pseudomonadota</taxon>
        <taxon>Gammaproteobacteria</taxon>
        <taxon>Alteromonadales</taxon>
        <taxon>Pseudoalteromonadaceae</taxon>
        <taxon>Pseudoalteromonas</taxon>
    </lineage>
</organism>
<sequence length="249" mass="28107">MTSETVEASLTGIELVAFIASIASLILAVGAIWLSIVFFRMSNEASKATTEAAKGIDASVQRLEKLFDKLYSDTFSMMKETVSDMRKHIWNVDDESVSSEEERNKILEEADRKADEKVSEIKSALDKQLNEILNRQKIADGKVSGIGKELENLLENAIQTSRMVESEAREETIRNHILSEIRKTRRMGKVAIARELVDKLGDFLPSHRVIREVERMKEEGILHFDGEDLTPISKIRLARISERTTDVEG</sequence>
<protein>
    <submittedName>
        <fullName evidence="2">Uncharacterized protein</fullName>
    </submittedName>
</protein>
<accession>A0ABD3YGJ2</accession>
<reference evidence="2 3" key="1">
    <citation type="submission" date="2014-04" db="EMBL/GenBank/DDBJ databases">
        <title>Pseudoalteromonas galatheae sp. nov., isolated from a deep-sea polychaete near Canal Concepcion, Chile.</title>
        <authorList>
            <person name="Machado H.R."/>
            <person name="Gram L."/>
            <person name="Vynne N.G."/>
        </authorList>
    </citation>
    <scope>NUCLEOTIDE SEQUENCE [LARGE SCALE GENOMIC DNA]</scope>
    <source>
        <strain evidence="2 3">KMM216</strain>
    </source>
</reference>
<evidence type="ECO:0000256" key="1">
    <source>
        <dbReference type="SAM" id="Phobius"/>
    </source>
</evidence>
<dbReference type="AlphaFoldDB" id="A0ABD3YGJ2"/>
<keyword evidence="1" id="KW-0472">Membrane</keyword>
<name>A0ABD3YGJ2_9GAMM</name>
<keyword evidence="1" id="KW-1133">Transmembrane helix</keyword>
<dbReference type="RefSeq" id="WP_033028260.1">
    <property type="nucleotide sequence ID" value="NZ_JJNZ01000001.1"/>
</dbReference>
<gene>
    <name evidence="2" type="ORF">DC53_00290</name>
</gene>
<comment type="caution">
    <text evidence="2">The sequence shown here is derived from an EMBL/GenBank/DDBJ whole genome shotgun (WGS) entry which is preliminary data.</text>
</comment>
<evidence type="ECO:0000313" key="3">
    <source>
        <dbReference type="Proteomes" id="UP000027154"/>
    </source>
</evidence>
<feature type="transmembrane region" description="Helical" evidence="1">
    <location>
        <begin position="15"/>
        <end position="39"/>
    </location>
</feature>
<keyword evidence="1" id="KW-0812">Transmembrane</keyword>
<dbReference type="Proteomes" id="UP000027154">
    <property type="component" value="Unassembled WGS sequence"/>
</dbReference>
<proteinExistence type="predicted"/>
<dbReference type="EMBL" id="JJNZ01000001">
    <property type="protein sequence ID" value="KDC53674.1"/>
    <property type="molecule type" value="Genomic_DNA"/>
</dbReference>
<evidence type="ECO:0000313" key="2">
    <source>
        <dbReference type="EMBL" id="KDC53674.1"/>
    </source>
</evidence>